<dbReference type="Gene3D" id="3.30.1360.170">
    <property type="match status" value="1"/>
</dbReference>
<dbReference type="Proteomes" id="UP000034301">
    <property type="component" value="Unassembled WGS sequence"/>
</dbReference>
<name>A0A0G0QZI7_9BACT</name>
<evidence type="ECO:0000313" key="2">
    <source>
        <dbReference type="Proteomes" id="UP000034301"/>
    </source>
</evidence>
<dbReference type="GO" id="GO:0070402">
    <property type="term" value="F:NADPH binding"/>
    <property type="evidence" value="ECO:0007669"/>
    <property type="project" value="TreeGrafter"/>
</dbReference>
<dbReference type="InterPro" id="IPR003669">
    <property type="entry name" value="Thymidylate_synthase_ThyX"/>
</dbReference>
<dbReference type="PROSITE" id="PS51331">
    <property type="entry name" value="THYX"/>
    <property type="match status" value="1"/>
</dbReference>
<dbReference type="PANTHER" id="PTHR34934:SF1">
    <property type="entry name" value="FLAVIN-DEPENDENT THYMIDYLATE SYNTHASE"/>
    <property type="match status" value="1"/>
</dbReference>
<dbReference type="GO" id="GO:0004799">
    <property type="term" value="F:thymidylate synthase activity"/>
    <property type="evidence" value="ECO:0007669"/>
    <property type="project" value="TreeGrafter"/>
</dbReference>
<reference evidence="1 2" key="1">
    <citation type="journal article" date="2015" name="Nature">
        <title>rRNA introns, odd ribosomes, and small enigmatic genomes across a large radiation of phyla.</title>
        <authorList>
            <person name="Brown C.T."/>
            <person name="Hug L.A."/>
            <person name="Thomas B.C."/>
            <person name="Sharon I."/>
            <person name="Castelle C.J."/>
            <person name="Singh A."/>
            <person name="Wilkins M.J."/>
            <person name="Williams K.H."/>
            <person name="Banfield J.F."/>
        </authorList>
    </citation>
    <scope>NUCLEOTIDE SEQUENCE [LARGE SCALE GENOMIC DNA]</scope>
</reference>
<comment type="caution">
    <text evidence="1">The sequence shown here is derived from an EMBL/GenBank/DDBJ whole genome shotgun (WGS) entry which is preliminary data.</text>
</comment>
<dbReference type="Pfam" id="PF02511">
    <property type="entry name" value="Thy1"/>
    <property type="match status" value="1"/>
</dbReference>
<dbReference type="EMBL" id="LBYC01000014">
    <property type="protein sequence ID" value="KKR42866.1"/>
    <property type="molecule type" value="Genomic_DNA"/>
</dbReference>
<accession>A0A0G0QZI7</accession>
<dbReference type="GO" id="GO:0006231">
    <property type="term" value="P:dTMP biosynthetic process"/>
    <property type="evidence" value="ECO:0007669"/>
    <property type="project" value="InterPro"/>
</dbReference>
<dbReference type="PANTHER" id="PTHR34934">
    <property type="entry name" value="FLAVIN-DEPENDENT THYMIDYLATE SYNTHASE"/>
    <property type="match status" value="1"/>
</dbReference>
<dbReference type="GO" id="GO:0050797">
    <property type="term" value="F:thymidylate synthase (FAD) activity"/>
    <property type="evidence" value="ECO:0007669"/>
    <property type="project" value="InterPro"/>
</dbReference>
<dbReference type="SUPFAM" id="SSF69796">
    <property type="entry name" value="Thymidylate synthase-complementing protein Thy1"/>
    <property type="match status" value="2"/>
</dbReference>
<dbReference type="AlphaFoldDB" id="A0A0G0QZI7"/>
<dbReference type="InterPro" id="IPR036098">
    <property type="entry name" value="Thymidylate_synthase_ThyX_sf"/>
</dbReference>
<organism evidence="1 2">
    <name type="scientific">Candidatus Nomurabacteria bacterium GW2011_GWF2_40_12</name>
    <dbReference type="NCBI Taxonomy" id="1618776"/>
    <lineage>
        <taxon>Bacteria</taxon>
        <taxon>Candidatus Nomuraibacteriota</taxon>
    </lineage>
</organism>
<sequence length="451" mass="51827">MSNINIDNLKHNQVQIKGGGKVIVLDTGAIIGPEADAMLQALHSRSVGGLEGHLKILSEKGPDNFMKNFYVGYGHKSIGDCGTSSLFIEGVSMLAAKAIQDWALYSGQESSTRYIDFQTQPFKNITDTKEGEEILEAYRKFYIDAMEPTKKHLKKQFPLGKDEKETIYEKAISARAFDTLRGFLPAGSTTNLAWHTNLRQAADKIMLLRHHPLEEVKNVASAIEEALRLAFPNSFGHERYENTENYNKEWMKNYYYHHDKNCPDFRMSNNSINTDLLPKQILGSRPIKTELPRHLAEAGTIQFEFLLDFGSFRDVQRHRAVNQRMPLLTTEIGFEKWYLDELPKDLKDKAELFLQKQEEKINNLKISKEDKQYYTAMGYRTSNRLTGNIPALVYLVELRATRFVHPTLRKKAKMMADTLLELFSKFGLVIHLDKEIDRFDIKRGEQDIVLK</sequence>
<dbReference type="GO" id="GO:0050660">
    <property type="term" value="F:flavin adenine dinucleotide binding"/>
    <property type="evidence" value="ECO:0007669"/>
    <property type="project" value="InterPro"/>
</dbReference>
<protein>
    <submittedName>
        <fullName evidence="1">Alternative thymidylate synthase-like protein</fullName>
    </submittedName>
</protein>
<gene>
    <name evidence="1" type="ORF">UT78_C0014G0009</name>
</gene>
<evidence type="ECO:0000313" key="1">
    <source>
        <dbReference type="EMBL" id="KKR42866.1"/>
    </source>
</evidence>
<proteinExistence type="predicted"/>